<name>A0ABR3JZG0_9AGAR</name>
<comment type="caution">
    <text evidence="3">The sequence shown here is derived from an EMBL/GenBank/DDBJ whole genome shotgun (WGS) entry which is preliminary data.</text>
</comment>
<feature type="compositionally biased region" description="Basic residues" evidence="2">
    <location>
        <begin position="385"/>
        <end position="394"/>
    </location>
</feature>
<feature type="compositionally biased region" description="Acidic residues" evidence="2">
    <location>
        <begin position="322"/>
        <end position="350"/>
    </location>
</feature>
<accession>A0ABR3JZG0</accession>
<dbReference type="Proteomes" id="UP001556367">
    <property type="component" value="Unassembled WGS sequence"/>
</dbReference>
<evidence type="ECO:0000256" key="2">
    <source>
        <dbReference type="SAM" id="MobiDB-lite"/>
    </source>
</evidence>
<proteinExistence type="predicted"/>
<feature type="compositionally biased region" description="Polar residues" evidence="2">
    <location>
        <begin position="228"/>
        <end position="246"/>
    </location>
</feature>
<organism evidence="3 4">
    <name type="scientific">Hohenbuehelia grisea</name>
    <dbReference type="NCBI Taxonomy" id="104357"/>
    <lineage>
        <taxon>Eukaryota</taxon>
        <taxon>Fungi</taxon>
        <taxon>Dikarya</taxon>
        <taxon>Basidiomycota</taxon>
        <taxon>Agaricomycotina</taxon>
        <taxon>Agaricomycetes</taxon>
        <taxon>Agaricomycetidae</taxon>
        <taxon>Agaricales</taxon>
        <taxon>Pleurotineae</taxon>
        <taxon>Pleurotaceae</taxon>
        <taxon>Hohenbuehelia</taxon>
    </lineage>
</organism>
<reference evidence="4" key="1">
    <citation type="submission" date="2024-06" db="EMBL/GenBank/DDBJ databases">
        <title>Multi-omics analyses provide insights into the biosynthesis of the anticancer antibiotic pleurotin in Hohenbuehelia grisea.</title>
        <authorList>
            <person name="Weaver J.A."/>
            <person name="Alberti F."/>
        </authorList>
    </citation>
    <scope>NUCLEOTIDE SEQUENCE [LARGE SCALE GENOMIC DNA]</scope>
    <source>
        <strain evidence="4">T-177</strain>
    </source>
</reference>
<feature type="region of interest" description="Disordered" evidence="2">
    <location>
        <begin position="300"/>
        <end position="410"/>
    </location>
</feature>
<feature type="coiled-coil region" evidence="1">
    <location>
        <begin position="82"/>
        <end position="116"/>
    </location>
</feature>
<gene>
    <name evidence="3" type="ORF">HGRIS_006282</name>
</gene>
<feature type="region of interest" description="Disordered" evidence="2">
    <location>
        <begin position="180"/>
        <end position="259"/>
    </location>
</feature>
<evidence type="ECO:0008006" key="5">
    <source>
        <dbReference type="Google" id="ProtNLM"/>
    </source>
</evidence>
<sequence length="410" mass="45277">MALQEDLINLTDPAPVIAEATAAFSKSIQFAFAEVQRQARDEVQNICAESRLERDEALKTVHASQLEAQSCKLELGTCRASLKQAEMTIVHQNDTIAQLKREITQWQDQSRNWQEHFLRVEQQRCSLATRLDEALTRQHSHLQSDSFLPQVNEASTSQLKVSNTLKPNAESPSLADQLFPIIDDPPVLSSTPPTSTPAHKTLRTPQSVAKPAKTPKRVSKPTNVPEPDQTSVRARQIATTRQNASRSAAHAPSLPDKGQVANSTVIRRVKTVINLPIKHEDSEDELIPIVELALAANDANSALSSSTRPRRNQKRSIPLDAYENDGGDAEQYDDDWVQDDAAESDEDDELMIGAEDTGEDMYQGLTHVSPPRGTSSHTPPVTRGRNARSSRKRKPDAAPKGKPPAKTRRL</sequence>
<keyword evidence="1" id="KW-0175">Coiled coil</keyword>
<protein>
    <recommendedName>
        <fullName evidence="5">Shugoshin C-terminal domain-containing protein</fullName>
    </recommendedName>
</protein>
<evidence type="ECO:0000256" key="1">
    <source>
        <dbReference type="SAM" id="Coils"/>
    </source>
</evidence>
<evidence type="ECO:0000313" key="4">
    <source>
        <dbReference type="Proteomes" id="UP001556367"/>
    </source>
</evidence>
<keyword evidence="4" id="KW-1185">Reference proteome</keyword>
<evidence type="ECO:0000313" key="3">
    <source>
        <dbReference type="EMBL" id="KAL0961324.1"/>
    </source>
</evidence>
<dbReference type="EMBL" id="JASNQZ010000001">
    <property type="protein sequence ID" value="KAL0961324.1"/>
    <property type="molecule type" value="Genomic_DNA"/>
</dbReference>